<evidence type="ECO:0000259" key="4">
    <source>
        <dbReference type="Pfam" id="PF02977"/>
    </source>
</evidence>
<dbReference type="EMBL" id="JBJKTR010000007">
    <property type="protein sequence ID" value="KAL3362805.1"/>
    <property type="molecule type" value="Genomic_DNA"/>
</dbReference>
<dbReference type="SUPFAM" id="SSF57027">
    <property type="entry name" value="Plant inhibitors of proteinases and amylases"/>
    <property type="match status" value="1"/>
</dbReference>
<evidence type="ECO:0000256" key="2">
    <source>
        <dbReference type="ARBA" id="ARBA00023157"/>
    </source>
</evidence>
<dbReference type="Pfam" id="PF02977">
    <property type="entry name" value="CarbpepA_inh"/>
    <property type="match status" value="1"/>
</dbReference>
<dbReference type="InterPro" id="IPR011052">
    <property type="entry name" value="Proteinase_amylase_inhib_sf"/>
</dbReference>
<dbReference type="Proteomes" id="UP001627284">
    <property type="component" value="Unassembled WGS sequence"/>
</dbReference>
<name>A0ABD2U201_9SOLN</name>
<protein>
    <recommendedName>
        <fullName evidence="4">Carboxypeptidase A inhibitor-like domain-containing protein</fullName>
    </recommendedName>
</protein>
<dbReference type="InterPro" id="IPR004231">
    <property type="entry name" value="COpept_A_inh-like"/>
</dbReference>
<dbReference type="EMBL" id="JBJKTR010000007">
    <property type="protein sequence ID" value="KAL3362804.1"/>
    <property type="molecule type" value="Genomic_DNA"/>
</dbReference>
<dbReference type="AlphaFoldDB" id="A0ABD2U201"/>
<evidence type="ECO:0000313" key="5">
    <source>
        <dbReference type="EMBL" id="KAL3362804.1"/>
    </source>
</evidence>
<keyword evidence="6" id="KW-1185">Reference proteome</keyword>
<comment type="caution">
    <text evidence="5">The sequence shown here is derived from an EMBL/GenBank/DDBJ whole genome shotgun (WGS) entry which is preliminary data.</text>
</comment>
<keyword evidence="2" id="KW-1015">Disulfide bond</keyword>
<evidence type="ECO:0000313" key="6">
    <source>
        <dbReference type="Proteomes" id="UP001627284"/>
    </source>
</evidence>
<evidence type="ECO:0000256" key="1">
    <source>
        <dbReference type="ARBA" id="ARBA00022854"/>
    </source>
</evidence>
<feature type="chain" id="PRO_5044724531" description="Carboxypeptidase A inhibitor-like domain-containing protein" evidence="3">
    <location>
        <begin position="18"/>
        <end position="101"/>
    </location>
</feature>
<proteinExistence type="predicted"/>
<keyword evidence="1" id="KW-0960">Knottin</keyword>
<reference evidence="5 6" key="1">
    <citation type="submission" date="2024-05" db="EMBL/GenBank/DDBJ databases">
        <title>De novo assembly of an allotetraploid wild potato.</title>
        <authorList>
            <person name="Hosaka A.J."/>
        </authorList>
    </citation>
    <scope>NUCLEOTIDE SEQUENCE [LARGE SCALE GENOMIC DNA]</scope>
    <source>
        <tissue evidence="5">Young leaves</tissue>
    </source>
</reference>
<keyword evidence="3" id="KW-0732">Signal</keyword>
<sequence length="101" mass="11021">MAQKLTILFTILLVVIAAHDNSFYSTKIHVMAQDVVLPTVTKLFQQKDPICGKPCKTDPDPICNKPCKTQDDCSGAWFCQACWTFKGTCGPDLGIAMAIGL</sequence>
<feature type="domain" description="Carboxypeptidase A inhibitor-like" evidence="4">
    <location>
        <begin position="60"/>
        <end position="100"/>
    </location>
</feature>
<feature type="signal peptide" evidence="3">
    <location>
        <begin position="1"/>
        <end position="17"/>
    </location>
</feature>
<accession>A0ABD2U201</accession>
<organism evidence="5 6">
    <name type="scientific">Solanum stoloniferum</name>
    <dbReference type="NCBI Taxonomy" id="62892"/>
    <lineage>
        <taxon>Eukaryota</taxon>
        <taxon>Viridiplantae</taxon>
        <taxon>Streptophyta</taxon>
        <taxon>Embryophyta</taxon>
        <taxon>Tracheophyta</taxon>
        <taxon>Spermatophyta</taxon>
        <taxon>Magnoliopsida</taxon>
        <taxon>eudicotyledons</taxon>
        <taxon>Gunneridae</taxon>
        <taxon>Pentapetalae</taxon>
        <taxon>asterids</taxon>
        <taxon>lamiids</taxon>
        <taxon>Solanales</taxon>
        <taxon>Solanaceae</taxon>
        <taxon>Solanoideae</taxon>
        <taxon>Solaneae</taxon>
        <taxon>Solanum</taxon>
    </lineage>
</organism>
<gene>
    <name evidence="5" type="ORF">AABB24_012225</name>
</gene>
<evidence type="ECO:0000256" key="3">
    <source>
        <dbReference type="SAM" id="SignalP"/>
    </source>
</evidence>